<dbReference type="Gramene" id="rna1025">
    <property type="protein sequence ID" value="RHN77558.1"/>
    <property type="gene ID" value="gene1025"/>
</dbReference>
<dbReference type="AlphaFoldDB" id="A0A396JMM1"/>
<protein>
    <submittedName>
        <fullName evidence="1">Uncharacterized protein</fullName>
    </submittedName>
</protein>
<gene>
    <name evidence="1" type="ORF">MtrunA17_Chr1g0156091</name>
</gene>
<dbReference type="Proteomes" id="UP000265566">
    <property type="component" value="Chromosome 1"/>
</dbReference>
<evidence type="ECO:0000313" key="1">
    <source>
        <dbReference type="EMBL" id="RHN77558.1"/>
    </source>
</evidence>
<comment type="caution">
    <text evidence="1">The sequence shown here is derived from an EMBL/GenBank/DDBJ whole genome shotgun (WGS) entry which is preliminary data.</text>
</comment>
<organism evidence="1">
    <name type="scientific">Medicago truncatula</name>
    <name type="common">Barrel medic</name>
    <name type="synonym">Medicago tribuloides</name>
    <dbReference type="NCBI Taxonomy" id="3880"/>
    <lineage>
        <taxon>Eukaryota</taxon>
        <taxon>Viridiplantae</taxon>
        <taxon>Streptophyta</taxon>
        <taxon>Embryophyta</taxon>
        <taxon>Tracheophyta</taxon>
        <taxon>Spermatophyta</taxon>
        <taxon>Magnoliopsida</taxon>
        <taxon>eudicotyledons</taxon>
        <taxon>Gunneridae</taxon>
        <taxon>Pentapetalae</taxon>
        <taxon>rosids</taxon>
        <taxon>fabids</taxon>
        <taxon>Fabales</taxon>
        <taxon>Fabaceae</taxon>
        <taxon>Papilionoideae</taxon>
        <taxon>50 kb inversion clade</taxon>
        <taxon>NPAAA clade</taxon>
        <taxon>Hologalegina</taxon>
        <taxon>IRL clade</taxon>
        <taxon>Trifolieae</taxon>
        <taxon>Medicago</taxon>
    </lineage>
</organism>
<accession>A0A396JMM1</accession>
<proteinExistence type="predicted"/>
<sequence>MLTCIWGSYVPIVILSDSRVYYLQLYTSCGRYLFRIQKMLTYILLRIIIDLLAC</sequence>
<reference evidence="1" key="1">
    <citation type="journal article" date="2018" name="Nat. Plants">
        <title>Whole-genome landscape of Medicago truncatula symbiotic genes.</title>
        <authorList>
            <person name="Pecrix Y."/>
            <person name="Gamas P."/>
            <person name="Carrere S."/>
        </authorList>
    </citation>
    <scope>NUCLEOTIDE SEQUENCE</scope>
    <source>
        <tissue evidence="1">Leaves</tissue>
    </source>
</reference>
<dbReference type="EMBL" id="PSQE01000001">
    <property type="protein sequence ID" value="RHN77558.1"/>
    <property type="molecule type" value="Genomic_DNA"/>
</dbReference>
<name>A0A396JMM1_MEDTR</name>